<accession>A0A836KM98</accession>
<evidence type="ECO:0000256" key="1">
    <source>
        <dbReference type="ARBA" id="ARBA00004123"/>
    </source>
</evidence>
<sequence length="220" mass="24034">MGGKRKKSNNGPIKKESKYKIPTRFDCPLCDSKSSIVVKIFRATSDATVRCRGCGVGGTKRWNVIRLEKPVDVFFRFHEALIQRDHADLQKVEMGREARLCTGAANANLGERQSNMGTDACSPRDVAMAERARLGSSAAVAATTSGDSQSRHVKSLGELQRKLAMPAWSGLPTAPTASSAIDLGDDYEGEVEGAVAHYFAPRQEVHSAEDEDDEYNQLFQ</sequence>
<dbReference type="OrthoDB" id="271959at2759"/>
<dbReference type="GO" id="GO:0008023">
    <property type="term" value="C:transcription elongation factor complex"/>
    <property type="evidence" value="ECO:0007669"/>
    <property type="project" value="TreeGrafter"/>
</dbReference>
<protein>
    <recommendedName>
        <fullName evidence="5">Transcription elongation factor 1 homolog</fullName>
    </recommendedName>
</protein>
<name>A0A836KM98_LEIEN</name>
<dbReference type="RefSeq" id="XP_067693537.1">
    <property type="nucleotide sequence ID" value="XM_067837538.1"/>
</dbReference>
<dbReference type="PANTHER" id="PTHR20934">
    <property type="entry name" value="TRANSCRIPTION ELONGATION FACTOR 1 HOMOLOG"/>
    <property type="match status" value="1"/>
</dbReference>
<proteinExistence type="inferred from homology"/>
<keyword evidence="5" id="KW-0805">Transcription regulation</keyword>
<dbReference type="Pfam" id="PF05129">
    <property type="entry name" value="Zn_ribbon_Elf1"/>
    <property type="match status" value="1"/>
</dbReference>
<comment type="similarity">
    <text evidence="2 5">Belongs to the ELOF1 family.</text>
</comment>
<evidence type="ECO:0000313" key="7">
    <source>
        <dbReference type="Proteomes" id="UP000674179"/>
    </source>
</evidence>
<dbReference type="SUPFAM" id="SSF57783">
    <property type="entry name" value="Zinc beta-ribbon"/>
    <property type="match status" value="1"/>
</dbReference>
<evidence type="ECO:0000256" key="5">
    <source>
        <dbReference type="RuleBase" id="RU364033"/>
    </source>
</evidence>
<reference evidence="6 7" key="1">
    <citation type="submission" date="2021-02" db="EMBL/GenBank/DDBJ databases">
        <title>Leishmania (Mundinia) enrietti genome sequencing and assembly.</title>
        <authorList>
            <person name="Almutairi H."/>
            <person name="Gatherer D."/>
        </authorList>
    </citation>
    <scope>NUCLEOTIDE SEQUENCE [LARGE SCALE GENOMIC DNA]</scope>
    <source>
        <strain evidence="6">CUR178</strain>
    </source>
</reference>
<dbReference type="FunFam" id="2.20.25.190:FF:000003">
    <property type="entry name" value="Transcription elongation factor 1 homolog"/>
    <property type="match status" value="1"/>
</dbReference>
<keyword evidence="7" id="KW-1185">Reference proteome</keyword>
<dbReference type="Gene3D" id="2.20.25.190">
    <property type="match status" value="1"/>
</dbReference>
<organism evidence="6 7">
    <name type="scientific">Leishmania enriettii</name>
    <dbReference type="NCBI Taxonomy" id="5663"/>
    <lineage>
        <taxon>Eukaryota</taxon>
        <taxon>Discoba</taxon>
        <taxon>Euglenozoa</taxon>
        <taxon>Kinetoplastea</taxon>
        <taxon>Metakinetoplastina</taxon>
        <taxon>Trypanosomatida</taxon>
        <taxon>Trypanosomatidae</taxon>
        <taxon>Leishmaniinae</taxon>
        <taxon>Leishmania</taxon>
    </lineage>
</organism>
<dbReference type="GO" id="GO:0008270">
    <property type="term" value="F:zinc ion binding"/>
    <property type="evidence" value="ECO:0007669"/>
    <property type="project" value="UniProtKB-KW"/>
</dbReference>
<keyword evidence="3 5" id="KW-0862">Zinc</keyword>
<comment type="function">
    <text evidence="5">Transcription elongation factor implicated in the maintenance of proper chromatin structure in actively transcribed regions.</text>
</comment>
<keyword evidence="5" id="KW-0863">Zinc-finger</keyword>
<dbReference type="InterPro" id="IPR007808">
    <property type="entry name" value="Elf1"/>
</dbReference>
<gene>
    <name evidence="6" type="ORF">CUR178_05859</name>
</gene>
<dbReference type="EMBL" id="JAFHKP010000020">
    <property type="protein sequence ID" value="KAG5480724.1"/>
    <property type="molecule type" value="Genomic_DNA"/>
</dbReference>
<dbReference type="InterPro" id="IPR038567">
    <property type="entry name" value="T_Elf1_sf"/>
</dbReference>
<keyword evidence="5" id="KW-0479">Metal-binding</keyword>
<dbReference type="AlphaFoldDB" id="A0A836KM98"/>
<dbReference type="KEGG" id="lenr:94173048"/>
<evidence type="ECO:0000313" key="6">
    <source>
        <dbReference type="EMBL" id="KAG5480724.1"/>
    </source>
</evidence>
<comment type="caution">
    <text evidence="6">The sequence shown here is derived from an EMBL/GenBank/DDBJ whole genome shotgun (WGS) entry which is preliminary data.</text>
</comment>
<dbReference type="GO" id="GO:0000993">
    <property type="term" value="F:RNA polymerase II complex binding"/>
    <property type="evidence" value="ECO:0007669"/>
    <property type="project" value="TreeGrafter"/>
</dbReference>
<dbReference type="GO" id="GO:0006368">
    <property type="term" value="P:transcription elongation by RNA polymerase II"/>
    <property type="evidence" value="ECO:0007669"/>
    <property type="project" value="TreeGrafter"/>
</dbReference>
<comment type="subcellular location">
    <subcellularLocation>
        <location evidence="1 5">Nucleus</location>
    </subcellularLocation>
</comment>
<evidence type="ECO:0000256" key="3">
    <source>
        <dbReference type="ARBA" id="ARBA00022833"/>
    </source>
</evidence>
<keyword evidence="5" id="KW-0804">Transcription</keyword>
<evidence type="ECO:0000256" key="4">
    <source>
        <dbReference type="ARBA" id="ARBA00023242"/>
    </source>
</evidence>
<dbReference type="GeneID" id="94173048"/>
<keyword evidence="4 5" id="KW-0539">Nucleus</keyword>
<dbReference type="PANTHER" id="PTHR20934:SF0">
    <property type="entry name" value="TRANSCRIPTION ELONGATION FACTOR 1 HOMOLOG"/>
    <property type="match status" value="1"/>
</dbReference>
<dbReference type="Proteomes" id="UP000674179">
    <property type="component" value="Chromosome 20"/>
</dbReference>
<evidence type="ECO:0000256" key="2">
    <source>
        <dbReference type="ARBA" id="ARBA00009730"/>
    </source>
</evidence>